<feature type="transmembrane region" description="Helical" evidence="7">
    <location>
        <begin position="491"/>
        <end position="515"/>
    </location>
</feature>
<dbReference type="InterPro" id="IPR036259">
    <property type="entry name" value="MFS_trans_sf"/>
</dbReference>
<dbReference type="InterPro" id="IPR011701">
    <property type="entry name" value="MFS"/>
</dbReference>
<evidence type="ECO:0000313" key="9">
    <source>
        <dbReference type="Proteomes" id="UP001174691"/>
    </source>
</evidence>
<comment type="similarity">
    <text evidence="2">Belongs to the major facilitator superfamily.</text>
</comment>
<feature type="transmembrane region" description="Helical" evidence="7">
    <location>
        <begin position="331"/>
        <end position="351"/>
    </location>
</feature>
<dbReference type="EMBL" id="JANBVN010000155">
    <property type="protein sequence ID" value="KAJ9137767.1"/>
    <property type="molecule type" value="Genomic_DNA"/>
</dbReference>
<proteinExistence type="inferred from homology"/>
<feature type="transmembrane region" description="Helical" evidence="7">
    <location>
        <begin position="241"/>
        <end position="259"/>
    </location>
</feature>
<dbReference type="Pfam" id="PF07690">
    <property type="entry name" value="MFS_1"/>
    <property type="match status" value="1"/>
</dbReference>
<feature type="transmembrane region" description="Helical" evidence="7">
    <location>
        <begin position="547"/>
        <end position="566"/>
    </location>
</feature>
<gene>
    <name evidence="8" type="ORF">NKR19_g8102</name>
</gene>
<keyword evidence="9" id="KW-1185">Reference proteome</keyword>
<evidence type="ECO:0000256" key="1">
    <source>
        <dbReference type="ARBA" id="ARBA00004141"/>
    </source>
</evidence>
<feature type="transmembrane region" description="Helical" evidence="7">
    <location>
        <begin position="624"/>
        <end position="649"/>
    </location>
</feature>
<keyword evidence="4 7" id="KW-1133">Transmembrane helix</keyword>
<organism evidence="8 9">
    <name type="scientific">Coniochaeta hoffmannii</name>
    <dbReference type="NCBI Taxonomy" id="91930"/>
    <lineage>
        <taxon>Eukaryota</taxon>
        <taxon>Fungi</taxon>
        <taxon>Dikarya</taxon>
        <taxon>Ascomycota</taxon>
        <taxon>Pezizomycotina</taxon>
        <taxon>Sordariomycetes</taxon>
        <taxon>Sordariomycetidae</taxon>
        <taxon>Coniochaetales</taxon>
        <taxon>Coniochaetaceae</taxon>
        <taxon>Coniochaeta</taxon>
    </lineage>
</organism>
<feature type="transmembrane region" description="Helical" evidence="7">
    <location>
        <begin position="301"/>
        <end position="319"/>
    </location>
</feature>
<feature type="compositionally biased region" description="Basic and acidic residues" evidence="6">
    <location>
        <begin position="1"/>
        <end position="14"/>
    </location>
</feature>
<evidence type="ECO:0000256" key="5">
    <source>
        <dbReference type="ARBA" id="ARBA00023136"/>
    </source>
</evidence>
<evidence type="ECO:0000313" key="8">
    <source>
        <dbReference type="EMBL" id="KAJ9137767.1"/>
    </source>
</evidence>
<name>A0AA38RRT8_9PEZI</name>
<feature type="region of interest" description="Disordered" evidence="6">
    <location>
        <begin position="1"/>
        <end position="20"/>
    </location>
</feature>
<evidence type="ECO:0000256" key="4">
    <source>
        <dbReference type="ARBA" id="ARBA00022989"/>
    </source>
</evidence>
<dbReference type="PANTHER" id="PTHR23502:SF68">
    <property type="entry name" value="MULTIDRUG TRANSPORTER, PUTATIVE (AFU_ORTHOLOGUE AFUA_3G01120)-RELATED"/>
    <property type="match status" value="1"/>
</dbReference>
<dbReference type="PANTHER" id="PTHR23502">
    <property type="entry name" value="MAJOR FACILITATOR SUPERFAMILY"/>
    <property type="match status" value="1"/>
</dbReference>
<dbReference type="GO" id="GO:0022857">
    <property type="term" value="F:transmembrane transporter activity"/>
    <property type="evidence" value="ECO:0007669"/>
    <property type="project" value="InterPro"/>
</dbReference>
<dbReference type="AlphaFoldDB" id="A0AA38RRT8"/>
<protein>
    <submittedName>
        <fullName evidence="8">MFS general substrate transporter</fullName>
    </submittedName>
</protein>
<feature type="transmembrane region" description="Helical" evidence="7">
    <location>
        <begin position="600"/>
        <end position="618"/>
    </location>
</feature>
<feature type="compositionally biased region" description="Low complexity" evidence="6">
    <location>
        <begin position="62"/>
        <end position="78"/>
    </location>
</feature>
<keyword evidence="5 7" id="KW-0472">Membrane</keyword>
<dbReference type="SUPFAM" id="SSF103473">
    <property type="entry name" value="MFS general substrate transporter"/>
    <property type="match status" value="1"/>
</dbReference>
<feature type="transmembrane region" description="Helical" evidence="7">
    <location>
        <begin position="458"/>
        <end position="479"/>
    </location>
</feature>
<evidence type="ECO:0000256" key="6">
    <source>
        <dbReference type="SAM" id="MobiDB-lite"/>
    </source>
</evidence>
<comment type="subcellular location">
    <subcellularLocation>
        <location evidence="1">Membrane</location>
        <topology evidence="1">Multi-pass membrane protein</topology>
    </subcellularLocation>
</comment>
<evidence type="ECO:0000256" key="3">
    <source>
        <dbReference type="ARBA" id="ARBA00022692"/>
    </source>
</evidence>
<reference evidence="8" key="1">
    <citation type="submission" date="2022-07" db="EMBL/GenBank/DDBJ databases">
        <title>Fungi with potential for degradation of polypropylene.</title>
        <authorList>
            <person name="Gostincar C."/>
        </authorList>
    </citation>
    <scope>NUCLEOTIDE SEQUENCE</scope>
    <source>
        <strain evidence="8">EXF-13287</strain>
    </source>
</reference>
<dbReference type="GO" id="GO:0016020">
    <property type="term" value="C:membrane"/>
    <property type="evidence" value="ECO:0007669"/>
    <property type="project" value="UniProtKB-SubCell"/>
</dbReference>
<feature type="region of interest" description="Disordered" evidence="6">
    <location>
        <begin position="28"/>
        <end position="89"/>
    </location>
</feature>
<keyword evidence="3 7" id="KW-0812">Transmembrane</keyword>
<evidence type="ECO:0000256" key="2">
    <source>
        <dbReference type="ARBA" id="ARBA00008335"/>
    </source>
</evidence>
<feature type="transmembrane region" description="Helical" evidence="7">
    <location>
        <begin position="176"/>
        <end position="196"/>
    </location>
</feature>
<feature type="transmembrane region" description="Helical" evidence="7">
    <location>
        <begin position="208"/>
        <end position="229"/>
    </location>
</feature>
<comment type="caution">
    <text evidence="8">The sequence shown here is derived from an EMBL/GenBank/DDBJ whole genome shotgun (WGS) entry which is preliminary data.</text>
</comment>
<dbReference type="Gene3D" id="1.20.1250.20">
    <property type="entry name" value="MFS general substrate transporter like domains"/>
    <property type="match status" value="1"/>
</dbReference>
<sequence length="679" mass="72914">MAGSLEKEYADLARPDSSVWEEQIQTANTTALGKSLAVPPTPPAKEMALPPLTRPAPLHLNTTSRPTSSSSDAPSRPAQKAPTLRPLQLRVAPLAMNPPTRPGTANTETSRVHFGEAAQGRIIGSNKRLSWSSIETSKRPIKYGKGKFSMVELNPQPSDDPDDPLNWPQWRKELNLGALLLMVSMTGVMKTVFVSVNHLLAEGYEVSYTAAAALTGVPLVLSAVTGFAALTASRIWGKRPLYLASLLLVFIGATWNTNVATSYGQCMAARVFQGLGWGAFDTLVMGSIHDTYFEHERCRRVAVYSIVQIATTWGSPLLGGVASQTRTGFDLQFAILSSFFIIAVPLMALGAPETAFDRAYNMAQTPATGASYVKSLPLAPRTHLESFKDYVAKLKPVGYSSDRRDSTILLQVPRAFIAPTTLLLFLVSFLPAATLWGLSSSLSLLFSPMPFNLSTASLGLLTTGPFILGTAVTALFALWPKWHITFTATRSNSIALGAGSALAFVGLVTLGLHLASCMTPSPPQTETETDTATMTSVYALRYLGDRVSLPVVSLLLGLAAAGVAALDSAARPLIRRSTAFTSSNLGVALRNTAHMDAGVGFWRTLAAGVFVVAMPNAVWDWQGLRATCIGVGTAQVVLAGIVAGVWWFWDESVRRMDGRVMRLVDLDMLKRTGSFFDTD</sequence>
<accession>A0AA38RRT8</accession>
<dbReference type="Proteomes" id="UP001174691">
    <property type="component" value="Unassembled WGS sequence"/>
</dbReference>
<evidence type="ECO:0000256" key="7">
    <source>
        <dbReference type="SAM" id="Phobius"/>
    </source>
</evidence>
<feature type="transmembrane region" description="Helical" evidence="7">
    <location>
        <begin position="416"/>
        <end position="438"/>
    </location>
</feature>
<feature type="transmembrane region" description="Helical" evidence="7">
    <location>
        <begin position="271"/>
        <end position="289"/>
    </location>
</feature>